<dbReference type="CDD" id="cd18803">
    <property type="entry name" value="SF2_C_secA"/>
    <property type="match status" value="1"/>
</dbReference>
<comment type="caution">
    <text evidence="14">The sequence shown here is derived from an EMBL/GenBank/DDBJ whole genome shotgun (WGS) entry which is preliminary data.</text>
</comment>
<evidence type="ECO:0000259" key="11">
    <source>
        <dbReference type="PROSITE" id="PS51192"/>
    </source>
</evidence>
<dbReference type="Pfam" id="PF07517">
    <property type="entry name" value="SecA_DEAD"/>
    <property type="match status" value="1"/>
</dbReference>
<dbReference type="FunFam" id="3.40.50.300:FF:000429">
    <property type="entry name" value="Preprotein translocase subunit SecA"/>
    <property type="match status" value="1"/>
</dbReference>
<comment type="subcellular location">
    <subcellularLocation>
        <location evidence="10">Cell membrane</location>
        <topology evidence="10">Peripheral membrane protein</topology>
        <orientation evidence="10">Cytoplasmic side</orientation>
    </subcellularLocation>
    <subcellularLocation>
        <location evidence="10">Cytoplasm</location>
    </subcellularLocation>
    <text evidence="10">Distribution is 50-50.</text>
</comment>
<dbReference type="PROSITE" id="PS51192">
    <property type="entry name" value="HELICASE_ATP_BIND_1"/>
    <property type="match status" value="1"/>
</dbReference>
<dbReference type="GO" id="GO:0005829">
    <property type="term" value="C:cytosol"/>
    <property type="evidence" value="ECO:0007669"/>
    <property type="project" value="TreeGrafter"/>
</dbReference>
<comment type="subunit">
    <text evidence="10">Monomer and homodimer. Part of the essential Sec protein translocation apparatus which comprises SecA, SecYEG and auxiliary proteins SecDF. Other proteins may also be involved.</text>
</comment>
<evidence type="ECO:0000256" key="8">
    <source>
        <dbReference type="ARBA" id="ARBA00023010"/>
    </source>
</evidence>
<dbReference type="AlphaFoldDB" id="A0A7C2K1K6"/>
<evidence type="ECO:0000256" key="2">
    <source>
        <dbReference type="ARBA" id="ARBA00022475"/>
    </source>
</evidence>
<dbReference type="GO" id="GO:0008564">
    <property type="term" value="F:protein-exporting ATPase activity"/>
    <property type="evidence" value="ECO:0007669"/>
    <property type="project" value="UniProtKB-EC"/>
</dbReference>
<comment type="similarity">
    <text evidence="10">Belongs to the SecA family.</text>
</comment>
<comment type="function">
    <text evidence="10">Part of the Sec protein translocase complex. Interacts with the SecYEG preprotein conducting channel. Has a central role in coupling the hydrolysis of ATP to the transfer of proteins into and across the cell membrane, serving as an ATP-driven molecular motor driving the stepwise translocation of polypeptide chains across the membrane.</text>
</comment>
<dbReference type="GO" id="GO:0005524">
    <property type="term" value="F:ATP binding"/>
    <property type="evidence" value="ECO:0007669"/>
    <property type="project" value="UniProtKB-UniRule"/>
</dbReference>
<dbReference type="SMART" id="SM00957">
    <property type="entry name" value="SecA_DEAD"/>
    <property type="match status" value="1"/>
</dbReference>
<feature type="binding site" evidence="10">
    <location>
        <position position="511"/>
    </location>
    <ligand>
        <name>ATP</name>
        <dbReference type="ChEBI" id="CHEBI:30616"/>
    </ligand>
</feature>
<dbReference type="PANTHER" id="PTHR30612:SF0">
    <property type="entry name" value="CHLOROPLAST PROTEIN-TRANSPORTING ATPASE"/>
    <property type="match status" value="1"/>
</dbReference>
<dbReference type="GO" id="GO:0017038">
    <property type="term" value="P:protein import"/>
    <property type="evidence" value="ECO:0007669"/>
    <property type="project" value="InterPro"/>
</dbReference>
<dbReference type="PROSITE" id="PS01312">
    <property type="entry name" value="SECA"/>
    <property type="match status" value="1"/>
</dbReference>
<evidence type="ECO:0000259" key="12">
    <source>
        <dbReference type="PROSITE" id="PS51194"/>
    </source>
</evidence>
<dbReference type="InterPro" id="IPR011115">
    <property type="entry name" value="SecA_DEAD"/>
</dbReference>
<dbReference type="Gene3D" id="3.40.50.300">
    <property type="entry name" value="P-loop containing nucleotide triphosphate hydrolases"/>
    <property type="match status" value="2"/>
</dbReference>
<dbReference type="GO" id="GO:0043952">
    <property type="term" value="P:protein transport by the Sec complex"/>
    <property type="evidence" value="ECO:0007669"/>
    <property type="project" value="TreeGrafter"/>
</dbReference>
<keyword evidence="3 10" id="KW-0963">Cytoplasm</keyword>
<sequence length="641" mass="72677">MILRPPSADAATTTQPGRFSRFWRYVRQIQARIESLTSLSDRDLTRFARSLGWRARSGIGTQELLIEGFAATAEALRRTHGICLYPVQLYAGLALQAGQIVEMQTGEGKTVTAVAPVFVRALAGRGCHVMTSNEYLAERDANHLRPAYELLGLTVSCVKAQLDTPERRAAYDCDVTYGTANEFGFDYLRDRLKSPELLQDHDDEEHESRGPGVQRGRFFAMVDEADSILLDEGRTPLIIALPTSAEASLVTLLKWAHQTAGLLAAGHDFVFKAENRSAQLTEQGCRRVLMHRRPADVCRYDLETIYRRVEVALQAQWAFQRDRDYLIKGSEVQIVDESTGRAMDGRRWQEGLHQAVEVKEQMEPTDDHAVGARITLQRYLSLYAHVAGMTGTAWPARREFRRLYKLHVQRVPTHRPCRRITWPPRVFATLAAKFDAVVREIVRLRDQGRAVLVGTPSIRASETLSERLTALQVPHRLLNARQDAEENEIVAEAGEPGRVTIATNMAGRGTDIHLHPSVREAGGLHVIATEFHTARRIDRQLVGRSARQGDPGTCQFLVSVEDELFQLVPEAWKKRWQAAARQEGQAELSARRWLGIFLKSQRRLERQHARDRRKLGKHERQRWKTYRQMGLDPCLDLAEDR</sequence>
<feature type="binding site" evidence="10">
    <location>
        <begin position="106"/>
        <end position="110"/>
    </location>
    <ligand>
        <name>ATP</name>
        <dbReference type="ChEBI" id="CHEBI:30616"/>
    </ligand>
</feature>
<evidence type="ECO:0000256" key="5">
    <source>
        <dbReference type="ARBA" id="ARBA00022840"/>
    </source>
</evidence>
<comment type="catalytic activity">
    <reaction evidence="10">
        <text>ATP + H2O + cellular proteinSide 1 = ADP + phosphate + cellular proteinSide 2.</text>
        <dbReference type="EC" id="7.4.2.8"/>
    </reaction>
</comment>
<keyword evidence="9 10" id="KW-0472">Membrane</keyword>
<feature type="domain" description="SecA family profile" evidence="13">
    <location>
        <begin position="4"/>
        <end position="588"/>
    </location>
</feature>
<evidence type="ECO:0000259" key="13">
    <source>
        <dbReference type="PROSITE" id="PS51196"/>
    </source>
</evidence>
<evidence type="ECO:0000256" key="3">
    <source>
        <dbReference type="ARBA" id="ARBA00022490"/>
    </source>
</evidence>
<dbReference type="GO" id="GO:0006605">
    <property type="term" value="P:protein targeting"/>
    <property type="evidence" value="ECO:0007669"/>
    <property type="project" value="UniProtKB-UniRule"/>
</dbReference>
<keyword evidence="5 10" id="KW-0067">ATP-binding</keyword>
<dbReference type="InterPro" id="IPR014001">
    <property type="entry name" value="Helicase_ATP-bd"/>
</dbReference>
<dbReference type="EMBL" id="DSOK01000430">
    <property type="protein sequence ID" value="HEN16902.1"/>
    <property type="molecule type" value="Genomic_DNA"/>
</dbReference>
<dbReference type="EC" id="7.4.2.8" evidence="10"/>
<dbReference type="GO" id="GO:0065002">
    <property type="term" value="P:intracellular protein transmembrane transport"/>
    <property type="evidence" value="ECO:0007669"/>
    <property type="project" value="UniProtKB-UniRule"/>
</dbReference>
<keyword evidence="6 10" id="KW-0653">Protein transport</keyword>
<protein>
    <recommendedName>
        <fullName evidence="10">Protein translocase subunit SecA</fullName>
        <ecNumber evidence="10">7.4.2.8</ecNumber>
    </recommendedName>
</protein>
<dbReference type="InterPro" id="IPR020937">
    <property type="entry name" value="SecA_CS"/>
</dbReference>
<dbReference type="InterPro" id="IPR011130">
    <property type="entry name" value="SecA_preprotein_X-link_dom"/>
</dbReference>
<dbReference type="InterPro" id="IPR036670">
    <property type="entry name" value="SecA_X-link_sf"/>
</dbReference>
<keyword evidence="2 10" id="KW-1003">Cell membrane</keyword>
<dbReference type="InterPro" id="IPR014018">
    <property type="entry name" value="SecA_motor_DEAD"/>
</dbReference>
<dbReference type="Pfam" id="PF01043">
    <property type="entry name" value="SecA_PP_bind"/>
    <property type="match status" value="1"/>
</dbReference>
<gene>
    <name evidence="10" type="primary">secA</name>
    <name evidence="14" type="ORF">ENQ76_15690</name>
</gene>
<evidence type="ECO:0000256" key="9">
    <source>
        <dbReference type="ARBA" id="ARBA00023136"/>
    </source>
</evidence>
<dbReference type="PRINTS" id="PR00906">
    <property type="entry name" value="SECA"/>
</dbReference>
<dbReference type="InterPro" id="IPR001650">
    <property type="entry name" value="Helicase_C-like"/>
</dbReference>
<evidence type="ECO:0000256" key="1">
    <source>
        <dbReference type="ARBA" id="ARBA00022448"/>
    </source>
</evidence>
<keyword evidence="4 10" id="KW-0547">Nucleotide-binding</keyword>
<dbReference type="PROSITE" id="PS51194">
    <property type="entry name" value="HELICASE_CTER"/>
    <property type="match status" value="1"/>
</dbReference>
<dbReference type="InterPro" id="IPR027417">
    <property type="entry name" value="P-loop_NTPase"/>
</dbReference>
<feature type="domain" description="Helicase ATP-binding" evidence="11">
    <location>
        <begin position="90"/>
        <end position="284"/>
    </location>
</feature>
<proteinExistence type="inferred from homology"/>
<keyword evidence="1 10" id="KW-0813">Transport</keyword>
<dbReference type="Pfam" id="PF21090">
    <property type="entry name" value="P-loop_SecA"/>
    <property type="match status" value="2"/>
</dbReference>
<evidence type="ECO:0000256" key="6">
    <source>
        <dbReference type="ARBA" id="ARBA00022927"/>
    </source>
</evidence>
<dbReference type="Gene3D" id="3.90.1440.10">
    <property type="entry name" value="SecA, preprotein cross-linking domain"/>
    <property type="match status" value="1"/>
</dbReference>
<dbReference type="InterPro" id="IPR044722">
    <property type="entry name" value="SecA_SF2_C"/>
</dbReference>
<evidence type="ECO:0000256" key="4">
    <source>
        <dbReference type="ARBA" id="ARBA00022741"/>
    </source>
</evidence>
<accession>A0A7C2K1K6</accession>
<dbReference type="CDD" id="cd17928">
    <property type="entry name" value="DEXDc_SecA"/>
    <property type="match status" value="1"/>
</dbReference>
<feature type="binding site" evidence="10">
    <location>
        <position position="88"/>
    </location>
    <ligand>
        <name>ATP</name>
        <dbReference type="ChEBI" id="CHEBI:30616"/>
    </ligand>
</feature>
<dbReference type="HAMAP" id="MF_01382">
    <property type="entry name" value="SecA"/>
    <property type="match status" value="1"/>
</dbReference>
<keyword evidence="7 10" id="KW-1278">Translocase</keyword>
<dbReference type="InterPro" id="IPR000185">
    <property type="entry name" value="SecA"/>
</dbReference>
<evidence type="ECO:0000256" key="7">
    <source>
        <dbReference type="ARBA" id="ARBA00022967"/>
    </source>
</evidence>
<dbReference type="PANTHER" id="PTHR30612">
    <property type="entry name" value="SECA INNER MEMBRANE COMPONENT OF SEC PROTEIN SECRETION SYSTEM"/>
    <property type="match status" value="1"/>
</dbReference>
<evidence type="ECO:0000313" key="14">
    <source>
        <dbReference type="EMBL" id="HEN16902.1"/>
    </source>
</evidence>
<dbReference type="SUPFAM" id="SSF81767">
    <property type="entry name" value="Pre-protein crosslinking domain of SecA"/>
    <property type="match status" value="1"/>
</dbReference>
<dbReference type="SMART" id="SM00958">
    <property type="entry name" value="SecA_PP_bind"/>
    <property type="match status" value="1"/>
</dbReference>
<dbReference type="PROSITE" id="PS51196">
    <property type="entry name" value="SECA_MOTOR_DEAD"/>
    <property type="match status" value="1"/>
</dbReference>
<name>A0A7C2K1K6_9PLAN</name>
<keyword evidence="8 10" id="KW-0811">Translocation</keyword>
<organism evidence="14">
    <name type="scientific">Schlesneria paludicola</name>
    <dbReference type="NCBI Taxonomy" id="360056"/>
    <lineage>
        <taxon>Bacteria</taxon>
        <taxon>Pseudomonadati</taxon>
        <taxon>Planctomycetota</taxon>
        <taxon>Planctomycetia</taxon>
        <taxon>Planctomycetales</taxon>
        <taxon>Planctomycetaceae</taxon>
        <taxon>Schlesneria</taxon>
    </lineage>
</organism>
<reference evidence="14" key="1">
    <citation type="journal article" date="2020" name="mSystems">
        <title>Genome- and Community-Level Interaction Insights into Carbon Utilization and Element Cycling Functions of Hydrothermarchaeota in Hydrothermal Sediment.</title>
        <authorList>
            <person name="Zhou Z."/>
            <person name="Liu Y."/>
            <person name="Xu W."/>
            <person name="Pan J."/>
            <person name="Luo Z.H."/>
            <person name="Li M."/>
        </authorList>
    </citation>
    <scope>NUCLEOTIDE SEQUENCE [LARGE SCALE GENOMIC DNA]</scope>
    <source>
        <strain evidence="14">SpSt-339</strain>
    </source>
</reference>
<feature type="domain" description="Helicase C-terminal" evidence="12">
    <location>
        <begin position="436"/>
        <end position="589"/>
    </location>
</feature>
<dbReference type="SUPFAM" id="SSF52540">
    <property type="entry name" value="P-loop containing nucleoside triphosphate hydrolases"/>
    <property type="match status" value="2"/>
</dbReference>
<dbReference type="GO" id="GO:0031522">
    <property type="term" value="C:cell envelope Sec protein transport complex"/>
    <property type="evidence" value="ECO:0007669"/>
    <property type="project" value="TreeGrafter"/>
</dbReference>
<dbReference type="GO" id="GO:0005886">
    <property type="term" value="C:plasma membrane"/>
    <property type="evidence" value="ECO:0007669"/>
    <property type="project" value="UniProtKB-SubCell"/>
</dbReference>
<evidence type="ECO:0000256" key="10">
    <source>
        <dbReference type="HAMAP-Rule" id="MF_01382"/>
    </source>
</evidence>